<comment type="caution">
    <text evidence="1">The sequence shown here is derived from an EMBL/GenBank/DDBJ whole genome shotgun (WGS) entry which is preliminary data.</text>
</comment>
<accession>A0AAN5I4R9</accession>
<gene>
    <name evidence="1" type="ORF">PMAYCL1PPCAC_21704</name>
</gene>
<evidence type="ECO:0000313" key="1">
    <source>
        <dbReference type="EMBL" id="GMR51509.1"/>
    </source>
</evidence>
<sequence>MLYSCISLALIGVLVGIVRVDVHIQLKLKRRILGMEFRNLHTIRLLGRIAFKQRTTACT</sequence>
<dbReference type="Proteomes" id="UP001328107">
    <property type="component" value="Unassembled WGS sequence"/>
</dbReference>
<organism evidence="1 2">
    <name type="scientific">Pristionchus mayeri</name>
    <dbReference type="NCBI Taxonomy" id="1317129"/>
    <lineage>
        <taxon>Eukaryota</taxon>
        <taxon>Metazoa</taxon>
        <taxon>Ecdysozoa</taxon>
        <taxon>Nematoda</taxon>
        <taxon>Chromadorea</taxon>
        <taxon>Rhabditida</taxon>
        <taxon>Rhabditina</taxon>
        <taxon>Diplogasteromorpha</taxon>
        <taxon>Diplogasteroidea</taxon>
        <taxon>Neodiplogasteridae</taxon>
        <taxon>Pristionchus</taxon>
    </lineage>
</organism>
<evidence type="ECO:0000313" key="2">
    <source>
        <dbReference type="Proteomes" id="UP001328107"/>
    </source>
</evidence>
<protein>
    <submittedName>
        <fullName evidence="1">Uncharacterized protein</fullName>
    </submittedName>
</protein>
<dbReference type="EMBL" id="BTRK01000005">
    <property type="protein sequence ID" value="GMR51509.1"/>
    <property type="molecule type" value="Genomic_DNA"/>
</dbReference>
<dbReference type="AlphaFoldDB" id="A0AAN5I4R9"/>
<proteinExistence type="predicted"/>
<name>A0AAN5I4R9_9BILA</name>
<reference evidence="2" key="1">
    <citation type="submission" date="2022-10" db="EMBL/GenBank/DDBJ databases">
        <title>Genome assembly of Pristionchus species.</title>
        <authorList>
            <person name="Yoshida K."/>
            <person name="Sommer R.J."/>
        </authorList>
    </citation>
    <scope>NUCLEOTIDE SEQUENCE [LARGE SCALE GENOMIC DNA]</scope>
    <source>
        <strain evidence="2">RS5460</strain>
    </source>
</reference>
<keyword evidence="2" id="KW-1185">Reference proteome</keyword>